<sequence>MLGESMTTPIEESLRRLVRDCATLELRWALIGGFAVSARAEPRFTRDVDACVLVHDDADAEAIVMRLGHRGYDVESLVEHAYVDRLATVRLRPPVSGGVLVDLLFASSGIEPEITRDAEQLELVPGLVLPVARVAHLVALKLLARDDTARPQDAADLTAMRQILTGEDIADLRRLVRLVVERGYHRDRDLIALAEAYIGGT</sequence>
<dbReference type="Proteomes" id="UP001157126">
    <property type="component" value="Unassembled WGS sequence"/>
</dbReference>
<keyword evidence="2" id="KW-1185">Reference proteome</keyword>
<accession>A0ABQ6IVB6</accession>
<name>A0ABQ6IVB6_9MICO</name>
<evidence type="ECO:0000313" key="1">
    <source>
        <dbReference type="EMBL" id="GMA41888.1"/>
    </source>
</evidence>
<evidence type="ECO:0008006" key="3">
    <source>
        <dbReference type="Google" id="ProtNLM"/>
    </source>
</evidence>
<proteinExistence type="predicted"/>
<comment type="caution">
    <text evidence="1">The sequence shown here is derived from an EMBL/GenBank/DDBJ whole genome shotgun (WGS) entry which is preliminary data.</text>
</comment>
<dbReference type="InterPro" id="IPR043519">
    <property type="entry name" value="NT_sf"/>
</dbReference>
<dbReference type="InterPro" id="IPR014942">
    <property type="entry name" value="AbiEii"/>
</dbReference>
<dbReference type="EMBL" id="BSUO01000001">
    <property type="protein sequence ID" value="GMA41888.1"/>
    <property type="molecule type" value="Genomic_DNA"/>
</dbReference>
<dbReference type="Gene3D" id="3.30.460.40">
    <property type="match status" value="1"/>
</dbReference>
<evidence type="ECO:0000313" key="2">
    <source>
        <dbReference type="Proteomes" id="UP001157126"/>
    </source>
</evidence>
<dbReference type="Pfam" id="PF08843">
    <property type="entry name" value="AbiEii"/>
    <property type="match status" value="1"/>
</dbReference>
<reference evidence="2" key="1">
    <citation type="journal article" date="2019" name="Int. J. Syst. Evol. Microbiol.">
        <title>The Global Catalogue of Microorganisms (GCM) 10K type strain sequencing project: providing services to taxonomists for standard genome sequencing and annotation.</title>
        <authorList>
            <consortium name="The Broad Institute Genomics Platform"/>
            <consortium name="The Broad Institute Genome Sequencing Center for Infectious Disease"/>
            <person name="Wu L."/>
            <person name="Ma J."/>
        </authorList>
    </citation>
    <scope>NUCLEOTIDE SEQUENCE [LARGE SCALE GENOMIC DNA]</scope>
    <source>
        <strain evidence="2">NBRC 113072</strain>
    </source>
</reference>
<protein>
    <recommendedName>
        <fullName evidence="3">Nucleotidyltransferase AbiEii toxin of type IV toxin-antitoxin system</fullName>
    </recommendedName>
</protein>
<gene>
    <name evidence="1" type="ORF">GCM10025883_39330</name>
</gene>
<organism evidence="1 2">
    <name type="scientific">Mobilicoccus caccae</name>
    <dbReference type="NCBI Taxonomy" id="1859295"/>
    <lineage>
        <taxon>Bacteria</taxon>
        <taxon>Bacillati</taxon>
        <taxon>Actinomycetota</taxon>
        <taxon>Actinomycetes</taxon>
        <taxon>Micrococcales</taxon>
        <taxon>Dermatophilaceae</taxon>
        <taxon>Mobilicoccus</taxon>
    </lineage>
</organism>
<dbReference type="SUPFAM" id="SSF81301">
    <property type="entry name" value="Nucleotidyltransferase"/>
    <property type="match status" value="1"/>
</dbReference>